<name>A0A9P0F4M3_BEMTA</name>
<dbReference type="InterPro" id="IPR016280">
    <property type="entry name" value="PLC-beta"/>
</dbReference>
<dbReference type="SUPFAM" id="SSF51695">
    <property type="entry name" value="PLC-like phosphodiesterases"/>
    <property type="match status" value="1"/>
</dbReference>
<dbReference type="SMART" id="SM00148">
    <property type="entry name" value="PLCXc"/>
    <property type="match status" value="1"/>
</dbReference>
<dbReference type="InterPro" id="IPR053945">
    <property type="entry name" value="PLCB1-4-like_EFh"/>
</dbReference>
<dbReference type="InterPro" id="IPR001192">
    <property type="entry name" value="PI-PLC_fam"/>
</dbReference>
<feature type="region of interest" description="Disordered" evidence="10">
    <location>
        <begin position="994"/>
        <end position="1013"/>
    </location>
</feature>
<dbReference type="FunFam" id="2.60.40.150:FF:000008">
    <property type="entry name" value="1-phosphatidylinositol 4,5-bisphosphate phosphodiesterase"/>
    <property type="match status" value="1"/>
</dbReference>
<dbReference type="KEGG" id="btab:109036382"/>
<evidence type="ECO:0000259" key="11">
    <source>
        <dbReference type="PROSITE" id="PS50004"/>
    </source>
</evidence>
<keyword evidence="3 6" id="KW-0442">Lipid degradation</keyword>
<dbReference type="InterPro" id="IPR042531">
    <property type="entry name" value="PLC-beta_C_sf"/>
</dbReference>
<feature type="binding site" evidence="8">
    <location>
        <position position="413"/>
    </location>
    <ligand>
        <name>Ca(2+)</name>
        <dbReference type="ChEBI" id="CHEBI:29108"/>
    </ligand>
</feature>
<keyword evidence="8" id="KW-0479">Metal-binding</keyword>
<evidence type="ECO:0000256" key="3">
    <source>
        <dbReference type="ARBA" id="ARBA00022963"/>
    </source>
</evidence>
<accession>A0A9P0F4M3</accession>
<sequence>MSASKVTNAVSFKPVEVPEALQEGDKFIKWDEDSGSGIPVTLRVDKYGFFLYWTDQNKDVDLLDISSVRDVRTGKFAKIPKDSKLRNVVAMGAQDTLEEKTLTLCCGSDFVNLNFINFCCNKKETAQLWTDELLKIAFNLALLNSSAIMFLRKSHVKLTLMLDKAGKIPVKNIIKIFAQNKEDRKRVEKALDASGIPSGKNDTVSVQKFQFEDFFNFYKNLTQRTEVEKIFEELCGNSKRKLMSAAQLVEFLNHTQRDPRLNEILYPYADTERAKDLIAEYETNKYNAQRAQFSCDGFLRYLMSADNPIMSENKLQLTDDMDQPLAHYFINSSHNTYLTGHQLTGKSSVEIYRQCLLAGCRCVELDFWNGRTDEPVIVHGYTFVPEISAKEVIEAIADSAFKTSEYPVILSFENHCNPRQQAKIAQYCRDYFQDMLLEAPLDSHKLEPGVHLPPPSLLKRKIIIKNKKKHHHHHSHHHKKQAENPDNAMNNGDITATLSSTHQDSQDSQQGPVDDEEDDEESSSGDDEEDLSEVASTEKPAAAEKISGSKETQAGAEISALVNYIQPVHFTSFENSEKKNRNYEMSSFDEKQATTLLKERPIEFVNYNKHQLSRVYPAGTRFDSSNFMPQVFWNAGCQLVALNFQTLDLAMQLNLGIFDYNQRCGYLLKPEFMRRRDRRFDPFAESTVDGIIAGTVSVHILSAQFLTDKRVGTYVEVDMYGLPADTVRKKFRTKIIPNNGINPIYDEEPFVFKKVVLPDLASIRIAAYEESGKFIGHRVLPVVGLCPGYRHVSLRNEAGQPLGMPTVLVHIVVKDYVPHGLSDFAEALANPIKFQSQLEKRAKQLAVLTDDLTESTMTSNSSGSPSANRQASGDESSLSKQQRSKLQNSCPDLSLPIVVPTLQRKSIAPSMLISSSEQASVTDEESTNSSTAPMELPAAHLLPNKTSPKFTTQQCSSSSSFSEELVAEPLEKLMEYKPVREKRLELEKKLESLRKKHEKERNRLTGDPEKTKSKFHMGNRLVKRLSNKNIIPLTAEHAQSVVEAHAETSETEVENTRLPRSQSERLLSITKDHVNQERELEEKYHNLIFAALEKSMRSSQASQLKFLGTMLEKETEDVMRKLQSVRRDEVKQLSKVHRDKDEMIRIKREVASAVVEKGVSERVRLSQLYEKRREDLEKQHQLVRLSFEEEKTKAKNALLQEYQSKLSRFEEESSGL</sequence>
<dbReference type="GO" id="GO:0046488">
    <property type="term" value="P:phosphatidylinositol metabolic process"/>
    <property type="evidence" value="ECO:0007669"/>
    <property type="project" value="TreeGrafter"/>
</dbReference>
<dbReference type="CDD" id="cd08591">
    <property type="entry name" value="PI-PLCc_beta"/>
    <property type="match status" value="1"/>
</dbReference>
<dbReference type="SUPFAM" id="SSF49562">
    <property type="entry name" value="C2 domain (Calcium/lipid-binding domain, CaLB)"/>
    <property type="match status" value="1"/>
</dbReference>
<keyword evidence="8" id="KW-0106">Calcium</keyword>
<evidence type="ECO:0000313" key="14">
    <source>
        <dbReference type="Proteomes" id="UP001152759"/>
    </source>
</evidence>
<dbReference type="InterPro" id="IPR000909">
    <property type="entry name" value="PLipase_C_PInositol-sp_X_dom"/>
</dbReference>
<dbReference type="SUPFAM" id="SSF69989">
    <property type="entry name" value="C-terminal domain of PLC-beta"/>
    <property type="match status" value="1"/>
</dbReference>
<evidence type="ECO:0000256" key="5">
    <source>
        <dbReference type="ARBA" id="ARBA00023224"/>
    </source>
</evidence>
<dbReference type="Pfam" id="PF00388">
    <property type="entry name" value="PI-PLC-X"/>
    <property type="match status" value="1"/>
</dbReference>
<dbReference type="Gene3D" id="1.20.1230.10">
    <property type="entry name" value="Phospholipase C beta, distal C-terminal domain"/>
    <property type="match status" value="1"/>
</dbReference>
<dbReference type="SUPFAM" id="SSF47473">
    <property type="entry name" value="EF-hand"/>
    <property type="match status" value="1"/>
</dbReference>
<feature type="binding site" evidence="8">
    <location>
        <position position="364"/>
    </location>
    <ligand>
        <name>Ca(2+)</name>
        <dbReference type="ChEBI" id="CHEBI:29108"/>
    </ligand>
</feature>
<feature type="region of interest" description="Disordered" evidence="10">
    <location>
        <begin position="910"/>
        <end position="932"/>
    </location>
</feature>
<feature type="domain" description="C2" evidence="11">
    <location>
        <begin position="674"/>
        <end position="802"/>
    </location>
</feature>
<protein>
    <recommendedName>
        <fullName evidence="6">1-phosphatidylinositol 4,5-bisphosphate phosphodiesterase</fullName>
        <ecNumber evidence="6">3.1.4.11</ecNumber>
    </recommendedName>
</protein>
<gene>
    <name evidence="13" type="ORF">BEMITA_LOCUS7675</name>
</gene>
<dbReference type="PIRSF" id="PIRSF000956">
    <property type="entry name" value="PLC-beta"/>
    <property type="match status" value="1"/>
</dbReference>
<comment type="catalytic activity">
    <reaction evidence="1 6 9">
        <text>a 1,2-diacyl-sn-glycero-3-phospho-(1D-myo-inositol-4,5-bisphosphate) + H2O = 1D-myo-inositol 1,4,5-trisphosphate + a 1,2-diacyl-sn-glycerol + H(+)</text>
        <dbReference type="Rhea" id="RHEA:33179"/>
        <dbReference type="ChEBI" id="CHEBI:15377"/>
        <dbReference type="ChEBI" id="CHEBI:15378"/>
        <dbReference type="ChEBI" id="CHEBI:17815"/>
        <dbReference type="ChEBI" id="CHEBI:58456"/>
        <dbReference type="ChEBI" id="CHEBI:203600"/>
        <dbReference type="EC" id="3.1.4.11"/>
    </reaction>
</comment>
<dbReference type="InterPro" id="IPR000008">
    <property type="entry name" value="C2_dom"/>
</dbReference>
<dbReference type="Proteomes" id="UP001152759">
    <property type="component" value="Chromosome 4"/>
</dbReference>
<dbReference type="GO" id="GO:0004435">
    <property type="term" value="F:phosphatidylinositol-4,5-bisphosphate phospholipase C activity"/>
    <property type="evidence" value="ECO:0007669"/>
    <property type="project" value="UniProtKB-UniRule"/>
</dbReference>
<feature type="compositionally biased region" description="Basic residues" evidence="10">
    <location>
        <begin position="466"/>
        <end position="480"/>
    </location>
</feature>
<organism evidence="13 14">
    <name type="scientific">Bemisia tabaci</name>
    <name type="common">Sweetpotato whitefly</name>
    <name type="synonym">Aleurodes tabaci</name>
    <dbReference type="NCBI Taxonomy" id="7038"/>
    <lineage>
        <taxon>Eukaryota</taxon>
        <taxon>Metazoa</taxon>
        <taxon>Ecdysozoa</taxon>
        <taxon>Arthropoda</taxon>
        <taxon>Hexapoda</taxon>
        <taxon>Insecta</taxon>
        <taxon>Pterygota</taxon>
        <taxon>Neoptera</taxon>
        <taxon>Paraneoptera</taxon>
        <taxon>Hemiptera</taxon>
        <taxon>Sternorrhyncha</taxon>
        <taxon>Aleyrodoidea</taxon>
        <taxon>Aleyrodidae</taxon>
        <taxon>Aleyrodinae</taxon>
        <taxon>Bemisia</taxon>
    </lineage>
</organism>
<reference evidence="13" key="1">
    <citation type="submission" date="2021-12" db="EMBL/GenBank/DDBJ databases">
        <authorList>
            <person name="King R."/>
        </authorList>
    </citation>
    <scope>NUCLEOTIDE SEQUENCE</scope>
</reference>
<feature type="binding site" evidence="8">
    <location>
        <position position="335"/>
    </location>
    <ligand>
        <name>Ca(2+)</name>
        <dbReference type="ChEBI" id="CHEBI:29108"/>
    </ligand>
</feature>
<evidence type="ECO:0000256" key="10">
    <source>
        <dbReference type="SAM" id="MobiDB-lite"/>
    </source>
</evidence>
<dbReference type="PROSITE" id="PS50008">
    <property type="entry name" value="PIPLC_Y_DOMAIN"/>
    <property type="match status" value="1"/>
</dbReference>
<keyword evidence="5 6" id="KW-0807">Transducer</keyword>
<dbReference type="EC" id="3.1.4.11" evidence="6"/>
<dbReference type="Pfam" id="PF17787">
    <property type="entry name" value="PH_14"/>
    <property type="match status" value="1"/>
</dbReference>
<dbReference type="AlphaFoldDB" id="A0A9P0F4M3"/>
<dbReference type="Gene3D" id="3.20.20.190">
    <property type="entry name" value="Phosphatidylinositol (PI) phosphodiesterase"/>
    <property type="match status" value="1"/>
</dbReference>
<keyword evidence="2 6" id="KW-0378">Hydrolase</keyword>
<dbReference type="CDD" id="cd13361">
    <property type="entry name" value="PH_PLC_beta"/>
    <property type="match status" value="1"/>
</dbReference>
<dbReference type="PRINTS" id="PR00390">
    <property type="entry name" value="PHPHLIPASEC"/>
</dbReference>
<evidence type="ECO:0000256" key="8">
    <source>
        <dbReference type="PIRSR" id="PIRSR000956-2"/>
    </source>
</evidence>
<dbReference type="GO" id="GO:0043153">
    <property type="term" value="P:entrainment of circadian clock by photoperiod"/>
    <property type="evidence" value="ECO:0007669"/>
    <property type="project" value="UniProtKB-ARBA"/>
</dbReference>
<feature type="compositionally biased region" description="Basic and acidic residues" evidence="10">
    <location>
        <begin position="994"/>
        <end position="1012"/>
    </location>
</feature>
<comment type="function">
    <text evidence="6">The production of the second messenger molecules diacylglycerol (DAG) and inositol 1,4,5-trisphosphate (IP3) is mediated by activated phosphatidylinositol-specific phospholipase C enzymes.</text>
</comment>
<comment type="cofactor">
    <cofactor evidence="8">
        <name>Ca(2+)</name>
        <dbReference type="ChEBI" id="CHEBI:29108"/>
    </cofactor>
    <text evidence="8">Binds 1 Ca(2+) ion per subunit.</text>
</comment>
<feature type="compositionally biased region" description="Acidic residues" evidence="10">
    <location>
        <begin position="513"/>
        <end position="532"/>
    </location>
</feature>
<dbReference type="GO" id="GO:0016042">
    <property type="term" value="P:lipid catabolic process"/>
    <property type="evidence" value="ECO:0007669"/>
    <property type="project" value="UniProtKB-KW"/>
</dbReference>
<dbReference type="FunFam" id="1.10.238.10:FF:000024">
    <property type="entry name" value="1-phosphatidylinositol 4,5-bisphosphate phosphodiesterase"/>
    <property type="match status" value="1"/>
</dbReference>
<dbReference type="Gene3D" id="2.60.40.150">
    <property type="entry name" value="C2 domain"/>
    <property type="match status" value="1"/>
</dbReference>
<keyword evidence="4 6" id="KW-0443">Lipid metabolism</keyword>
<proteinExistence type="predicted"/>
<dbReference type="PANTHER" id="PTHR10336:SF149">
    <property type="entry name" value="1-PHOSPHATIDYLINOSITOL 4,5-BISPHOSPHATE PHOSPHODIESTERASE CLASSES I AND II"/>
    <property type="match status" value="1"/>
</dbReference>
<dbReference type="GO" id="GO:0005737">
    <property type="term" value="C:cytoplasm"/>
    <property type="evidence" value="ECO:0007669"/>
    <property type="project" value="TreeGrafter"/>
</dbReference>
<evidence type="ECO:0000256" key="1">
    <source>
        <dbReference type="ARBA" id="ARBA00001195"/>
    </source>
</evidence>
<keyword evidence="14" id="KW-1185">Reference proteome</keyword>
<feature type="compositionally biased region" description="Polar residues" evidence="10">
    <location>
        <begin position="487"/>
        <end position="498"/>
    </location>
</feature>
<feature type="compositionally biased region" description="Low complexity" evidence="10">
    <location>
        <begin position="499"/>
        <end position="510"/>
    </location>
</feature>
<dbReference type="CDD" id="cd00275">
    <property type="entry name" value="C2_PLC_like"/>
    <property type="match status" value="1"/>
</dbReference>
<dbReference type="PROSITE" id="PS50007">
    <property type="entry name" value="PIPLC_X_DOMAIN"/>
    <property type="match status" value="1"/>
</dbReference>
<evidence type="ECO:0000256" key="9">
    <source>
        <dbReference type="RuleBase" id="RU361133"/>
    </source>
</evidence>
<evidence type="ECO:0000259" key="12">
    <source>
        <dbReference type="PROSITE" id="PS50008"/>
    </source>
</evidence>
<feature type="compositionally biased region" description="Low complexity" evidence="10">
    <location>
        <begin position="876"/>
        <end position="889"/>
    </location>
</feature>
<dbReference type="Pfam" id="PF22631">
    <property type="entry name" value="PLCB1-4-like_EFh"/>
    <property type="match status" value="1"/>
</dbReference>
<dbReference type="InterPro" id="IPR037862">
    <property type="entry name" value="PLC-beta_PH"/>
</dbReference>
<evidence type="ECO:0000256" key="4">
    <source>
        <dbReference type="ARBA" id="ARBA00023098"/>
    </source>
</evidence>
<feature type="active site" evidence="7">
    <location>
        <position position="334"/>
    </location>
</feature>
<dbReference type="GO" id="GO:0007186">
    <property type="term" value="P:G protein-coupled receptor signaling pathway"/>
    <property type="evidence" value="ECO:0007669"/>
    <property type="project" value="TreeGrafter"/>
</dbReference>
<evidence type="ECO:0000313" key="13">
    <source>
        <dbReference type="EMBL" id="CAH0388787.1"/>
    </source>
</evidence>
<dbReference type="InterPro" id="IPR001711">
    <property type="entry name" value="PLipase_C_Pinositol-sp_Y"/>
</dbReference>
<feature type="domain" description="PI-PLC Y-box" evidence="12">
    <location>
        <begin position="558"/>
        <end position="674"/>
    </location>
</feature>
<dbReference type="InterPro" id="IPR017946">
    <property type="entry name" value="PLC-like_Pdiesterase_TIM-brl"/>
</dbReference>
<feature type="region of interest" description="Disordered" evidence="10">
    <location>
        <begin position="853"/>
        <end position="889"/>
    </location>
</feature>
<dbReference type="GO" id="GO:0005509">
    <property type="term" value="F:calcium ion binding"/>
    <property type="evidence" value="ECO:0007669"/>
    <property type="project" value="UniProtKB-UniRule"/>
</dbReference>
<dbReference type="SMART" id="SM00239">
    <property type="entry name" value="C2"/>
    <property type="match status" value="1"/>
</dbReference>
<feature type="region of interest" description="Disordered" evidence="10">
    <location>
        <begin position="466"/>
        <end position="552"/>
    </location>
</feature>
<dbReference type="SMART" id="SM00149">
    <property type="entry name" value="PLCYc"/>
    <property type="match status" value="1"/>
</dbReference>
<dbReference type="GO" id="GO:0042592">
    <property type="term" value="P:homeostatic process"/>
    <property type="evidence" value="ECO:0007669"/>
    <property type="project" value="UniProtKB-ARBA"/>
</dbReference>
<dbReference type="GO" id="GO:0008344">
    <property type="term" value="P:adult locomotory behavior"/>
    <property type="evidence" value="ECO:0007669"/>
    <property type="project" value="UniProtKB-ARBA"/>
</dbReference>
<dbReference type="Gene3D" id="2.30.29.240">
    <property type="match status" value="1"/>
</dbReference>
<feature type="compositionally biased region" description="Low complexity" evidence="10">
    <location>
        <begin position="854"/>
        <end position="866"/>
    </location>
</feature>
<dbReference type="GO" id="GO:0048015">
    <property type="term" value="P:phosphatidylinositol-mediated signaling"/>
    <property type="evidence" value="ECO:0007669"/>
    <property type="project" value="TreeGrafter"/>
</dbReference>
<dbReference type="SUPFAM" id="SSF50729">
    <property type="entry name" value="PH domain-like"/>
    <property type="match status" value="1"/>
</dbReference>
<dbReference type="InterPro" id="IPR035892">
    <property type="entry name" value="C2_domain_sf"/>
</dbReference>
<evidence type="ECO:0000256" key="6">
    <source>
        <dbReference type="PIRNR" id="PIRNR000956"/>
    </source>
</evidence>
<evidence type="ECO:0000256" key="7">
    <source>
        <dbReference type="PIRSR" id="PIRSR000956-1"/>
    </source>
</evidence>
<dbReference type="InterPro" id="IPR011992">
    <property type="entry name" value="EF-hand-dom_pair"/>
</dbReference>
<feature type="active site" evidence="7">
    <location>
        <position position="379"/>
    </location>
</feature>
<dbReference type="EMBL" id="OU963865">
    <property type="protein sequence ID" value="CAH0388787.1"/>
    <property type="molecule type" value="Genomic_DNA"/>
</dbReference>
<dbReference type="Gene3D" id="1.10.238.10">
    <property type="entry name" value="EF-hand"/>
    <property type="match status" value="1"/>
</dbReference>
<feature type="binding site" evidence="8">
    <location>
        <position position="366"/>
    </location>
    <ligand>
        <name>Ca(2+)</name>
        <dbReference type="ChEBI" id="CHEBI:29108"/>
    </ligand>
</feature>
<evidence type="ECO:0000256" key="2">
    <source>
        <dbReference type="ARBA" id="ARBA00022801"/>
    </source>
</evidence>
<dbReference type="GO" id="GO:0051209">
    <property type="term" value="P:release of sequestered calcium ion into cytosol"/>
    <property type="evidence" value="ECO:0007669"/>
    <property type="project" value="TreeGrafter"/>
</dbReference>
<dbReference type="Pfam" id="PF00387">
    <property type="entry name" value="PI-PLC-Y"/>
    <property type="match status" value="1"/>
</dbReference>
<dbReference type="PANTHER" id="PTHR10336">
    <property type="entry name" value="PHOSPHOINOSITIDE-SPECIFIC PHOSPHOLIPASE C FAMILY PROTEIN"/>
    <property type="match status" value="1"/>
</dbReference>
<dbReference type="PROSITE" id="PS50004">
    <property type="entry name" value="C2"/>
    <property type="match status" value="1"/>
</dbReference>
<feature type="compositionally biased region" description="Polar residues" evidence="10">
    <location>
        <begin position="912"/>
        <end position="932"/>
    </location>
</feature>